<evidence type="ECO:0000256" key="5">
    <source>
        <dbReference type="ARBA" id="ARBA00022884"/>
    </source>
</evidence>
<keyword evidence="5" id="KW-0694">RNA-binding</keyword>
<dbReference type="InterPro" id="IPR036465">
    <property type="entry name" value="vWFA_dom_sf"/>
</dbReference>
<dbReference type="PROSITE" id="PS50988">
    <property type="entry name" value="TROVE"/>
    <property type="match status" value="1"/>
</dbReference>
<dbReference type="CDD" id="cd00198">
    <property type="entry name" value="vWFA"/>
    <property type="match status" value="1"/>
</dbReference>
<reference evidence="8 9" key="1">
    <citation type="journal article" date="2009" name="Appl. Environ. Microbiol.">
        <title>Three genomes from the phylum Acidobacteria provide insight into the lifestyles of these microorganisms in soils.</title>
        <authorList>
            <person name="Ward N.L."/>
            <person name="Challacombe J.F."/>
            <person name="Janssen P.H."/>
            <person name="Henrissat B."/>
            <person name="Coutinho P.M."/>
            <person name="Wu M."/>
            <person name="Xie G."/>
            <person name="Haft D.H."/>
            <person name="Sait M."/>
            <person name="Badger J."/>
            <person name="Barabote R.D."/>
            <person name="Bradley B."/>
            <person name="Brettin T.S."/>
            <person name="Brinkac L.M."/>
            <person name="Bruce D."/>
            <person name="Creasy T."/>
            <person name="Daugherty S.C."/>
            <person name="Davidsen T.M."/>
            <person name="DeBoy R.T."/>
            <person name="Detter J.C."/>
            <person name="Dodson R.J."/>
            <person name="Durkin A.S."/>
            <person name="Ganapathy A."/>
            <person name="Gwinn-Giglio M."/>
            <person name="Han C.S."/>
            <person name="Khouri H."/>
            <person name="Kiss H."/>
            <person name="Kothari S.P."/>
            <person name="Madupu R."/>
            <person name="Nelson K.E."/>
            <person name="Nelson W.C."/>
            <person name="Paulsen I."/>
            <person name="Penn K."/>
            <person name="Ren Q."/>
            <person name="Rosovitz M.J."/>
            <person name="Selengut J.D."/>
            <person name="Shrivastava S."/>
            <person name="Sullivan S.A."/>
            <person name="Tapia R."/>
            <person name="Thompson L.S."/>
            <person name="Watkins K.L."/>
            <person name="Yang Q."/>
            <person name="Yu C."/>
            <person name="Zafar N."/>
            <person name="Zhou L."/>
            <person name="Kuske C.R."/>
        </authorList>
    </citation>
    <scope>NUCLEOTIDE SEQUENCE [LARGE SCALE GENOMIC DNA]</scope>
    <source>
        <strain evidence="8 9">Ellin345</strain>
    </source>
</reference>
<dbReference type="Gene3D" id="3.40.50.410">
    <property type="entry name" value="von Willebrand factor, type A domain"/>
    <property type="match status" value="1"/>
</dbReference>
<dbReference type="InterPro" id="IPR008858">
    <property type="entry name" value="TROVE_dom"/>
</dbReference>
<evidence type="ECO:0000259" key="7">
    <source>
        <dbReference type="PROSITE" id="PS50988"/>
    </source>
</evidence>
<dbReference type="EnsemblBacteria" id="ABF41912">
    <property type="protein sequence ID" value="ABF41912"/>
    <property type="gene ID" value="Acid345_2911"/>
</dbReference>
<dbReference type="Pfam" id="PF05731">
    <property type="entry name" value="TROVE"/>
    <property type="match status" value="1"/>
</dbReference>
<dbReference type="GO" id="GO:0005737">
    <property type="term" value="C:cytoplasm"/>
    <property type="evidence" value="ECO:0007669"/>
    <property type="project" value="UniProtKB-SubCell"/>
</dbReference>
<dbReference type="SUPFAM" id="SSF53300">
    <property type="entry name" value="vWA-like"/>
    <property type="match status" value="1"/>
</dbReference>
<evidence type="ECO:0000256" key="2">
    <source>
        <dbReference type="ARBA" id="ARBA00007814"/>
    </source>
</evidence>
<dbReference type="STRING" id="204669.Acid345_2911"/>
<dbReference type="PANTHER" id="PTHR14202:SF0">
    <property type="entry name" value="RNA-BINDING PROTEIN RO60"/>
    <property type="match status" value="1"/>
</dbReference>
<dbReference type="InterPro" id="IPR040322">
    <property type="entry name" value="TROVE2"/>
</dbReference>
<keyword evidence="6" id="KW-0687">Ribonucleoprotein</keyword>
<evidence type="ECO:0000256" key="3">
    <source>
        <dbReference type="ARBA" id="ARBA00022490"/>
    </source>
</evidence>
<evidence type="ECO:0000256" key="4">
    <source>
        <dbReference type="ARBA" id="ARBA00022723"/>
    </source>
</evidence>
<evidence type="ECO:0000313" key="9">
    <source>
        <dbReference type="Proteomes" id="UP000002432"/>
    </source>
</evidence>
<feature type="domain" description="TROVE" evidence="7">
    <location>
        <begin position="16"/>
        <end position="308"/>
    </location>
</feature>
<comment type="similarity">
    <text evidence="2">Belongs to the Ro 60 kDa family.</text>
</comment>
<organism evidence="8 9">
    <name type="scientific">Koribacter versatilis (strain Ellin345)</name>
    <dbReference type="NCBI Taxonomy" id="204669"/>
    <lineage>
        <taxon>Bacteria</taxon>
        <taxon>Pseudomonadati</taxon>
        <taxon>Acidobacteriota</taxon>
        <taxon>Terriglobia</taxon>
        <taxon>Terriglobales</taxon>
        <taxon>Candidatus Korobacteraceae</taxon>
        <taxon>Candidatus Korobacter</taxon>
    </lineage>
</organism>
<dbReference type="Proteomes" id="UP000002432">
    <property type="component" value="Chromosome"/>
</dbReference>
<dbReference type="OrthoDB" id="208855at2"/>
<protein>
    <recommendedName>
        <fullName evidence="7">TROVE domain-containing protein</fullName>
    </recommendedName>
</protein>
<accession>Q1IMI8</accession>
<dbReference type="eggNOG" id="COG2304">
    <property type="taxonomic scope" value="Bacteria"/>
</dbReference>
<evidence type="ECO:0000313" key="8">
    <source>
        <dbReference type="EMBL" id="ABF41912.1"/>
    </source>
</evidence>
<sequence length="437" mass="48675">MARLNILKLSTLLPGLRTHEGAPARSISPEAELRRAVLACLLWEDQFYEDGVAIAARIRELVPKVAAEKVAALAIEAREQMKLRHAPLLLVREMARLATHRKLVAETLERVIQRADELTEFVAIYWAEGRAPLSAQVKKGLAAAIPKFDEYALAKYNRDTPVKLRDVLFLSHAKPLHEAQAELWKRLIAGELAAPDTWEVALSGGADKRETFERLLSERKLGALALLRNLRNMQEAKVDAKLVRDALAVMKTDRVLPFRFIAAARYAPQWEEELEQAMLKSVAAQRKLAGKTVLLVDVSGSMTAPLSNRSEMLRTDAAYGLAILLREICEDVAIYSFSDTAIRVPARRGFALRDAIDSSQVHGGTYLGRALDAVREAYDRVIVITDEQSHDRVPGPRGRGYVINVASFKNGVGYGPWTHIDGWSESVVEYVRELESV</sequence>
<keyword evidence="4" id="KW-0479">Metal-binding</keyword>
<name>Q1IMI8_KORVE</name>
<dbReference type="GO" id="GO:1990904">
    <property type="term" value="C:ribonucleoprotein complex"/>
    <property type="evidence" value="ECO:0007669"/>
    <property type="project" value="UniProtKB-KW"/>
</dbReference>
<keyword evidence="3" id="KW-0963">Cytoplasm</keyword>
<dbReference type="GO" id="GO:0003723">
    <property type="term" value="F:RNA binding"/>
    <property type="evidence" value="ECO:0007669"/>
    <property type="project" value="UniProtKB-KW"/>
</dbReference>
<gene>
    <name evidence="8" type="ordered locus">Acid345_2911</name>
</gene>
<comment type="subcellular location">
    <subcellularLocation>
        <location evidence="1">Cytoplasm</location>
    </subcellularLocation>
</comment>
<evidence type="ECO:0000256" key="6">
    <source>
        <dbReference type="ARBA" id="ARBA00023274"/>
    </source>
</evidence>
<dbReference type="RefSeq" id="WP_011523713.1">
    <property type="nucleotide sequence ID" value="NC_008009.1"/>
</dbReference>
<dbReference type="SUPFAM" id="SSF140864">
    <property type="entry name" value="TROVE domain-like"/>
    <property type="match status" value="1"/>
</dbReference>
<dbReference type="KEGG" id="aba:Acid345_2911"/>
<proteinExistence type="inferred from homology"/>
<dbReference type="HOGENOM" id="CLU_041119_0_0_0"/>
<dbReference type="EMBL" id="CP000360">
    <property type="protein sequence ID" value="ABF41912.1"/>
    <property type="molecule type" value="Genomic_DNA"/>
</dbReference>
<evidence type="ECO:0000256" key="1">
    <source>
        <dbReference type="ARBA" id="ARBA00004496"/>
    </source>
</evidence>
<dbReference type="InterPro" id="IPR037214">
    <property type="entry name" value="TROVE_dom_sf"/>
</dbReference>
<dbReference type="PANTHER" id="PTHR14202">
    <property type="entry name" value="60 KDA RIBONUCLEOPROTEIN SSA/RO"/>
    <property type="match status" value="1"/>
</dbReference>
<keyword evidence="9" id="KW-1185">Reference proteome</keyword>
<dbReference type="AlphaFoldDB" id="Q1IMI8"/>
<dbReference type="GO" id="GO:0046872">
    <property type="term" value="F:metal ion binding"/>
    <property type="evidence" value="ECO:0007669"/>
    <property type="project" value="UniProtKB-KW"/>
</dbReference>